<protein>
    <submittedName>
        <fullName evidence="1">Uncharacterized protein</fullName>
    </submittedName>
</protein>
<gene>
    <name evidence="1" type="ORF">VK70_17200</name>
</gene>
<evidence type="ECO:0000313" key="1">
    <source>
        <dbReference type="EMBL" id="AKG36079.1"/>
    </source>
</evidence>
<dbReference type="HOGENOM" id="CLU_787184_0_0_9"/>
<dbReference type="OrthoDB" id="9924736at2"/>
<reference evidence="1 2" key="1">
    <citation type="submission" date="2015-03" db="EMBL/GenBank/DDBJ databases">
        <authorList>
            <person name="Abdul Halim M."/>
        </authorList>
    </citation>
    <scope>NUCLEOTIDE SEQUENCE [LARGE SCALE GENOMIC DNA]</scope>
    <source>
        <strain evidence="1 2">ATCC 35681</strain>
    </source>
</reference>
<accession>A0A0F7FBM6</accession>
<dbReference type="RefSeq" id="WP_025694593.1">
    <property type="nucleotide sequence ID" value="NZ_ASQQ01000145.1"/>
</dbReference>
<evidence type="ECO:0000313" key="2">
    <source>
        <dbReference type="Proteomes" id="UP000034189"/>
    </source>
</evidence>
<proteinExistence type="predicted"/>
<sequence length="352" mass="39910">MKLLRKLLDNLGDRWNKQPKEIPFLDLELGAGLHSRVTVDEGVLHFHTAPYRPDLPEKQSIALKGLDTDELLLLVQSMGYNAVAAAEGTDAGCRPLALIEQRDMSIPVSFPAFSSGVWRRLYPLYRALRQADMDTDAALRQLNRTMSSGNWLDYWASFFAIQRNPRESDNQFVRRFTTWLFNPKTNNIALQELLSYRLQDTNIEVRDRAPAEFELLVGTKYLDDASDLHEILMEAKGAGIRYFLNYLTPTLAEDYRAYASDLHGRPFSELDVLSSILKTVLSETYPTPQEELSVLVGFVEQHTLPSDGFKTAFRLGVSRLGQGKLGNEYTAFQDVMTVTLRAAGEIIFEESY</sequence>
<organism evidence="1 2">
    <name type="scientific">Paenibacillus durus ATCC 35681</name>
    <dbReference type="NCBI Taxonomy" id="1333534"/>
    <lineage>
        <taxon>Bacteria</taxon>
        <taxon>Bacillati</taxon>
        <taxon>Bacillota</taxon>
        <taxon>Bacilli</taxon>
        <taxon>Bacillales</taxon>
        <taxon>Paenibacillaceae</taxon>
        <taxon>Paenibacillus</taxon>
    </lineage>
</organism>
<dbReference type="Proteomes" id="UP000034189">
    <property type="component" value="Chromosome"/>
</dbReference>
<dbReference type="PATRIC" id="fig|1333534.5.peg.3793"/>
<name>A0A0F7FBM6_PAEDU</name>
<dbReference type="EMBL" id="CP011114">
    <property type="protein sequence ID" value="AKG36079.1"/>
    <property type="molecule type" value="Genomic_DNA"/>
</dbReference>
<reference evidence="1 2" key="2">
    <citation type="journal article" date="2016" name="Genome Announc.">
        <title>Genome Sequence of a Gram-Positive Diazotroph, Paenibacillus durus Type Strain ATCC 35681.</title>
        <authorList>
            <person name="Halim M.A."/>
            <person name="Rahman A.Y."/>
            <person name="Sim K.S."/>
            <person name="Yam H.C."/>
            <person name="Rahim A.A."/>
            <person name="Ghazali A.H."/>
            <person name="Najimudin N."/>
        </authorList>
    </citation>
    <scope>NUCLEOTIDE SEQUENCE [LARGE SCALE GENOMIC DNA]</scope>
    <source>
        <strain evidence="1 2">ATCC 35681</strain>
    </source>
</reference>
<dbReference type="AlphaFoldDB" id="A0A0F7FBM6"/>